<dbReference type="Proteomes" id="UP000829354">
    <property type="component" value="Chromosome IV"/>
</dbReference>
<evidence type="ECO:0000313" key="1">
    <source>
        <dbReference type="EMBL" id="UMM29113.1"/>
    </source>
</evidence>
<proteinExistence type="predicted"/>
<organism evidence="1 2">
    <name type="scientific">Caenorhabditis briggsae</name>
    <dbReference type="NCBI Taxonomy" id="6238"/>
    <lineage>
        <taxon>Eukaryota</taxon>
        <taxon>Metazoa</taxon>
        <taxon>Ecdysozoa</taxon>
        <taxon>Nematoda</taxon>
        <taxon>Chromadorea</taxon>
        <taxon>Rhabditida</taxon>
        <taxon>Rhabditina</taxon>
        <taxon>Rhabditomorpha</taxon>
        <taxon>Rhabditoidea</taxon>
        <taxon>Rhabditidae</taxon>
        <taxon>Peloderinae</taxon>
        <taxon>Caenorhabditis</taxon>
    </lineage>
</organism>
<keyword evidence="2" id="KW-1185">Reference proteome</keyword>
<sequence>MRASLGSKRIQKESVLRCNVQVPGFSRSVTSKDRDSRAELKNARKQLFVALQVSKIGNKNELSDVLEQQVNMLKEHS</sequence>
<dbReference type="AlphaFoldDB" id="A0AAE9EQE8"/>
<evidence type="ECO:0000313" key="2">
    <source>
        <dbReference type="Proteomes" id="UP000829354"/>
    </source>
</evidence>
<accession>A0AAE9EQE8</accession>
<dbReference type="EMBL" id="CP092623">
    <property type="protein sequence ID" value="UMM29113.1"/>
    <property type="molecule type" value="Genomic_DNA"/>
</dbReference>
<protein>
    <submittedName>
        <fullName evidence="1">Uncharacterized protein</fullName>
    </submittedName>
</protein>
<reference evidence="1 2" key="1">
    <citation type="submission" date="2022-04" db="EMBL/GenBank/DDBJ databases">
        <title>Chromosome-level reference genomes for two strains of Caenorhabditis briggsae: an improved platform for comparative genomics.</title>
        <authorList>
            <person name="Stevens L."/>
            <person name="Andersen E."/>
        </authorList>
    </citation>
    <scope>NUCLEOTIDE SEQUENCE [LARGE SCALE GENOMIC DNA]</scope>
    <source>
        <strain evidence="1">VX34</strain>
        <tissue evidence="1">Whole-organism</tissue>
    </source>
</reference>
<name>A0AAE9EQE8_CAEBR</name>
<gene>
    <name evidence="1" type="ORF">L5515_011637</name>
</gene>